<dbReference type="AlphaFoldDB" id="A0A0F9R1N8"/>
<comment type="caution">
    <text evidence="1">The sequence shown here is derived from an EMBL/GenBank/DDBJ whole genome shotgun (WGS) entry which is preliminary data.</text>
</comment>
<reference evidence="1" key="1">
    <citation type="journal article" date="2015" name="Nature">
        <title>Complex archaea that bridge the gap between prokaryotes and eukaryotes.</title>
        <authorList>
            <person name="Spang A."/>
            <person name="Saw J.H."/>
            <person name="Jorgensen S.L."/>
            <person name="Zaremba-Niedzwiedzka K."/>
            <person name="Martijn J."/>
            <person name="Lind A.E."/>
            <person name="van Eijk R."/>
            <person name="Schleper C."/>
            <person name="Guy L."/>
            <person name="Ettema T.J."/>
        </authorList>
    </citation>
    <scope>NUCLEOTIDE SEQUENCE</scope>
</reference>
<accession>A0A0F9R1N8</accession>
<evidence type="ECO:0000313" key="1">
    <source>
        <dbReference type="EMBL" id="KKN11383.1"/>
    </source>
</evidence>
<proteinExistence type="predicted"/>
<name>A0A0F9R1N8_9ZZZZ</name>
<gene>
    <name evidence="1" type="ORF">LCGC14_1027230</name>
</gene>
<protein>
    <submittedName>
        <fullName evidence="1">Uncharacterized protein</fullName>
    </submittedName>
</protein>
<organism evidence="1">
    <name type="scientific">marine sediment metagenome</name>
    <dbReference type="NCBI Taxonomy" id="412755"/>
    <lineage>
        <taxon>unclassified sequences</taxon>
        <taxon>metagenomes</taxon>
        <taxon>ecological metagenomes</taxon>
    </lineage>
</organism>
<dbReference type="EMBL" id="LAZR01004142">
    <property type="protein sequence ID" value="KKN11383.1"/>
    <property type="molecule type" value="Genomic_DNA"/>
</dbReference>
<sequence>MGNNGGVMNLSNRVLTEEEVKRAYHIYLYAHYKRK</sequence>